<reference evidence="6" key="1">
    <citation type="submission" date="2019-12" db="EMBL/GenBank/DDBJ databases">
        <authorList>
            <person name="Scholes J."/>
        </authorList>
    </citation>
    <scope>NUCLEOTIDE SEQUENCE</scope>
</reference>
<dbReference type="PROSITE" id="PS00375">
    <property type="entry name" value="UDPGT"/>
    <property type="match status" value="1"/>
</dbReference>
<evidence type="ECO:0000256" key="1">
    <source>
        <dbReference type="ARBA" id="ARBA00009995"/>
    </source>
</evidence>
<evidence type="ECO:0000313" key="6">
    <source>
        <dbReference type="EMBL" id="CAA0833336.1"/>
    </source>
</evidence>
<comment type="caution">
    <text evidence="6">The sequence shown here is derived from an EMBL/GenBank/DDBJ whole genome shotgun (WGS) entry which is preliminary data.</text>
</comment>
<evidence type="ECO:0000256" key="2">
    <source>
        <dbReference type="ARBA" id="ARBA00022676"/>
    </source>
</evidence>
<accession>A0A9N7NNP7</accession>
<keyword evidence="3 4" id="KW-0808">Transferase</keyword>
<organism evidence="6 7">
    <name type="scientific">Striga hermonthica</name>
    <name type="common">Purple witchweed</name>
    <name type="synonym">Buchnera hermonthica</name>
    <dbReference type="NCBI Taxonomy" id="68872"/>
    <lineage>
        <taxon>Eukaryota</taxon>
        <taxon>Viridiplantae</taxon>
        <taxon>Streptophyta</taxon>
        <taxon>Embryophyta</taxon>
        <taxon>Tracheophyta</taxon>
        <taxon>Spermatophyta</taxon>
        <taxon>Magnoliopsida</taxon>
        <taxon>eudicotyledons</taxon>
        <taxon>Gunneridae</taxon>
        <taxon>Pentapetalae</taxon>
        <taxon>asterids</taxon>
        <taxon>lamiids</taxon>
        <taxon>Lamiales</taxon>
        <taxon>Orobanchaceae</taxon>
        <taxon>Buchnereae</taxon>
        <taxon>Striga</taxon>
    </lineage>
</organism>
<dbReference type="SUPFAM" id="SSF53756">
    <property type="entry name" value="UDP-Glycosyltransferase/glycogen phosphorylase"/>
    <property type="match status" value="1"/>
</dbReference>
<dbReference type="AlphaFoldDB" id="A0A9N7NNP7"/>
<keyword evidence="2 4" id="KW-0328">Glycosyltransferase</keyword>
<dbReference type="FunFam" id="3.40.50.2000:FF:000237">
    <property type="entry name" value="Glycosyltransferase"/>
    <property type="match status" value="1"/>
</dbReference>
<keyword evidence="7" id="KW-1185">Reference proteome</keyword>
<dbReference type="Pfam" id="PF00201">
    <property type="entry name" value="UDPGT"/>
    <property type="match status" value="1"/>
</dbReference>
<name>A0A9N7NNP7_STRHE</name>
<dbReference type="EC" id="2.4.1.-" evidence="5"/>
<comment type="similarity">
    <text evidence="1 4">Belongs to the UDP-glycosyltransferase family.</text>
</comment>
<dbReference type="InterPro" id="IPR035595">
    <property type="entry name" value="UDP_glycos_trans_CS"/>
</dbReference>
<evidence type="ECO:0000256" key="3">
    <source>
        <dbReference type="ARBA" id="ARBA00022679"/>
    </source>
</evidence>
<dbReference type="OrthoDB" id="5835829at2759"/>
<dbReference type="Gene3D" id="3.40.50.2000">
    <property type="entry name" value="Glycogen Phosphorylase B"/>
    <property type="match status" value="2"/>
</dbReference>
<protein>
    <recommendedName>
        <fullName evidence="5">Glycosyltransferase</fullName>
        <ecNumber evidence="5">2.4.1.-</ecNumber>
    </recommendedName>
</protein>
<dbReference type="PANTHER" id="PTHR11926">
    <property type="entry name" value="GLUCOSYL/GLUCURONOSYL TRANSFERASES"/>
    <property type="match status" value="1"/>
</dbReference>
<proteinExistence type="inferred from homology"/>
<dbReference type="PANTHER" id="PTHR11926:SF1311">
    <property type="entry name" value="UDP-GLYCOSYLTRANSFERASE 74F2"/>
    <property type="match status" value="1"/>
</dbReference>
<evidence type="ECO:0000313" key="7">
    <source>
        <dbReference type="Proteomes" id="UP001153555"/>
    </source>
</evidence>
<evidence type="ECO:0000256" key="5">
    <source>
        <dbReference type="RuleBase" id="RU362057"/>
    </source>
</evidence>
<dbReference type="InterPro" id="IPR002213">
    <property type="entry name" value="UDP_glucos_trans"/>
</dbReference>
<gene>
    <name evidence="6" type="ORF">SHERM_28603</name>
</gene>
<dbReference type="CDD" id="cd03784">
    <property type="entry name" value="GT1_Gtf-like"/>
    <property type="match status" value="1"/>
</dbReference>
<dbReference type="Proteomes" id="UP001153555">
    <property type="component" value="Unassembled WGS sequence"/>
</dbReference>
<dbReference type="EMBL" id="CACSLK010027838">
    <property type="protein sequence ID" value="CAA0833336.1"/>
    <property type="molecule type" value="Genomic_DNA"/>
</dbReference>
<dbReference type="GO" id="GO:0080044">
    <property type="term" value="F:quercetin 7-O-glucosyltransferase activity"/>
    <property type="evidence" value="ECO:0007669"/>
    <property type="project" value="TreeGrafter"/>
</dbReference>
<sequence length="509" mass="56459">MANVDKPSRADGAHILVVPYPSQGHVNPMLQLCKRLAFKGAKPTLVITKFISKTFNPKSSHLNIAIDTISDGFDQGGFGQSKGVEDYLTRLEIEGSRSLEHLVKSYQSSIRPIDWVVYDSFLTWALDVAKKHDIKSASFFTQACMVNYVYYYIYEGVLKLPVTTPPAVELPGLPPLELADMPSFVCVPGSYPDYFKLISGQFRNVEKADLVLFNTYYKLELEAVESMSKIFPILTIGPTLPSFYLDNRVPNDRTYDINLFESNSSATIANWLDAKQPGSVVYVAFGSMVDLSRAQTEEIARGLTAAGFDFLWVIREFDFEELVEPAHGRALVVPWSPQLEVLSHVAVGCFFSHGGWNSTTEALSLGVPMVVFPQWTDQTMNAKLVQDVWGVGLRVGVGPDGVVSRDEIEGCVREVMEGEKGKEMKRNACKWSELAKEAANPARDSRSKSLAAHTRRLQHTPLLMGSLSVALKLDKRTHLRGRECQRRPTGCHDRTRVSGLGAVRSATAS</sequence>
<dbReference type="FunFam" id="3.40.50.2000:FF:000057">
    <property type="entry name" value="Glycosyltransferase"/>
    <property type="match status" value="1"/>
</dbReference>
<dbReference type="GO" id="GO:0080043">
    <property type="term" value="F:quercetin 3-O-glucosyltransferase activity"/>
    <property type="evidence" value="ECO:0007669"/>
    <property type="project" value="TreeGrafter"/>
</dbReference>
<evidence type="ECO:0000256" key="4">
    <source>
        <dbReference type="RuleBase" id="RU003718"/>
    </source>
</evidence>